<dbReference type="OrthoDB" id="3270296at2759"/>
<sequence>MAPHSSRSTVLPTKPSPLRTRQRKPVSQTINTNVSVYPRTEPIKALNVLLKLLTSLPSRIGGCQYKLTQPEHALSLHLIGILDPFVYHGVRALVPNPVSAGAPHAPSFGLVDQPTEIIDAILFHVDSRKDLFISKLTIYFGKKLIVKLLMLNIGLGCKRLYDVVFPRHFEYRVIRCKVSSISVWNHLVHHRSLARNVRRLEILDERASSRNGSPVCIPRGILQGDTDLESTDDELSMHAKQERFLAAALVRMTGLKEFKWSCNHSPISIAHIWPTLMMRAVNLNSMEICDNLVFAPVKQQDEGESDGESDSEAEDANEKRLMTSIPASALPGMNTVIFRSTPHTYGSAKNPELGRLSAMLHQCINLKHLEVIYIAPRSNVSGTPTQGITPRTRPLADEFLMYGRWENLTTLYLSNLRCVSPEAPSSFLSAHRSLEVLHMDVNVHAALVLTDGALPRLREIKASRDVVNAILVCPSEEKRPLEVIKGFKLSGSNSACQNGPSGSSRSIPDTTFLSNLRQCGSGIRRIELGGWHDMEDIRKLVGCVPNLQYLDVGRRLGGAAAHQHQNATSTANKAQGVATNMVEWAEVMSAMPELTAMHGVRFFYEVSAAAMGTAALATASTTICPTTDSSFSSFNPASSPTPISGPAKPQTQAQAQAHAHTLSMMERSRMRKNDEIAGVLAWKCPKLRRVDYWEEGSGKVIVLLRDREHVHAHDEGGKEREGKFKARWEVRRVRA</sequence>
<proteinExistence type="predicted"/>
<dbReference type="HOGENOM" id="CLU_020218_0_0_1"/>
<gene>
    <name evidence="2" type="ORF">M413DRAFT_32197</name>
</gene>
<evidence type="ECO:0000313" key="3">
    <source>
        <dbReference type="Proteomes" id="UP000053424"/>
    </source>
</evidence>
<reference evidence="2 3" key="1">
    <citation type="submission" date="2014-04" db="EMBL/GenBank/DDBJ databases">
        <authorList>
            <consortium name="DOE Joint Genome Institute"/>
            <person name="Kuo A."/>
            <person name="Gay G."/>
            <person name="Dore J."/>
            <person name="Kohler A."/>
            <person name="Nagy L.G."/>
            <person name="Floudas D."/>
            <person name="Copeland A."/>
            <person name="Barry K.W."/>
            <person name="Cichocki N."/>
            <person name="Veneault-Fourrey C."/>
            <person name="LaButti K."/>
            <person name="Lindquist E.A."/>
            <person name="Lipzen A."/>
            <person name="Lundell T."/>
            <person name="Morin E."/>
            <person name="Murat C."/>
            <person name="Sun H."/>
            <person name="Tunlid A."/>
            <person name="Henrissat B."/>
            <person name="Grigoriev I.V."/>
            <person name="Hibbett D.S."/>
            <person name="Martin F."/>
            <person name="Nordberg H.P."/>
            <person name="Cantor M.N."/>
            <person name="Hua S.X."/>
        </authorList>
    </citation>
    <scope>NUCLEOTIDE SEQUENCE [LARGE SCALE GENOMIC DNA]</scope>
    <source>
        <strain evidence="3">h7</strain>
    </source>
</reference>
<keyword evidence="3" id="KW-1185">Reference proteome</keyword>
<evidence type="ECO:0008006" key="4">
    <source>
        <dbReference type="Google" id="ProtNLM"/>
    </source>
</evidence>
<dbReference type="EMBL" id="KN831813">
    <property type="protein sequence ID" value="KIM35840.1"/>
    <property type="molecule type" value="Genomic_DNA"/>
</dbReference>
<protein>
    <recommendedName>
        <fullName evidence="4">F-box domain-containing protein</fullName>
    </recommendedName>
</protein>
<dbReference type="SUPFAM" id="SSF52047">
    <property type="entry name" value="RNI-like"/>
    <property type="match status" value="1"/>
</dbReference>
<evidence type="ECO:0000256" key="1">
    <source>
        <dbReference type="SAM" id="MobiDB-lite"/>
    </source>
</evidence>
<dbReference type="STRING" id="686832.A0A0C3BGI1"/>
<feature type="compositionally biased region" description="Acidic residues" evidence="1">
    <location>
        <begin position="302"/>
        <end position="315"/>
    </location>
</feature>
<dbReference type="Proteomes" id="UP000053424">
    <property type="component" value="Unassembled WGS sequence"/>
</dbReference>
<organism evidence="2 3">
    <name type="scientific">Hebeloma cylindrosporum</name>
    <dbReference type="NCBI Taxonomy" id="76867"/>
    <lineage>
        <taxon>Eukaryota</taxon>
        <taxon>Fungi</taxon>
        <taxon>Dikarya</taxon>
        <taxon>Basidiomycota</taxon>
        <taxon>Agaricomycotina</taxon>
        <taxon>Agaricomycetes</taxon>
        <taxon>Agaricomycetidae</taxon>
        <taxon>Agaricales</taxon>
        <taxon>Agaricineae</taxon>
        <taxon>Hymenogastraceae</taxon>
        <taxon>Hebeloma</taxon>
    </lineage>
</organism>
<dbReference type="InterPro" id="IPR032675">
    <property type="entry name" value="LRR_dom_sf"/>
</dbReference>
<dbReference type="AlphaFoldDB" id="A0A0C3BGI1"/>
<evidence type="ECO:0000313" key="2">
    <source>
        <dbReference type="EMBL" id="KIM35840.1"/>
    </source>
</evidence>
<reference evidence="3" key="2">
    <citation type="submission" date="2015-01" db="EMBL/GenBank/DDBJ databases">
        <title>Evolutionary Origins and Diversification of the Mycorrhizal Mutualists.</title>
        <authorList>
            <consortium name="DOE Joint Genome Institute"/>
            <consortium name="Mycorrhizal Genomics Consortium"/>
            <person name="Kohler A."/>
            <person name="Kuo A."/>
            <person name="Nagy L.G."/>
            <person name="Floudas D."/>
            <person name="Copeland A."/>
            <person name="Barry K.W."/>
            <person name="Cichocki N."/>
            <person name="Veneault-Fourrey C."/>
            <person name="LaButti K."/>
            <person name="Lindquist E.A."/>
            <person name="Lipzen A."/>
            <person name="Lundell T."/>
            <person name="Morin E."/>
            <person name="Murat C."/>
            <person name="Riley R."/>
            <person name="Ohm R."/>
            <person name="Sun H."/>
            <person name="Tunlid A."/>
            <person name="Henrissat B."/>
            <person name="Grigoriev I.V."/>
            <person name="Hibbett D.S."/>
            <person name="Martin F."/>
        </authorList>
    </citation>
    <scope>NUCLEOTIDE SEQUENCE [LARGE SCALE GENOMIC DNA]</scope>
    <source>
        <strain evidence="3">h7</strain>
    </source>
</reference>
<name>A0A0C3BGI1_HEBCY</name>
<feature type="region of interest" description="Disordered" evidence="1">
    <location>
        <begin position="299"/>
        <end position="318"/>
    </location>
</feature>
<feature type="region of interest" description="Disordered" evidence="1">
    <location>
        <begin position="1"/>
        <end position="27"/>
    </location>
</feature>
<accession>A0A0C3BGI1</accession>
<feature type="compositionally biased region" description="Polar residues" evidence="1">
    <location>
        <begin position="1"/>
        <end position="11"/>
    </location>
</feature>
<dbReference type="Gene3D" id="3.80.10.10">
    <property type="entry name" value="Ribonuclease Inhibitor"/>
    <property type="match status" value="1"/>
</dbReference>